<name>A0A1I4S1X1_9FLAO</name>
<sequence length="120" mass="14211">MKKGLVFFLFFVAGLVFAQTKNDKTHYFFSIAYGQNNEVYVSDIYEINIDNKDIYSKLAERYSKFQNYLVQKGNVSSLKDIQTGYEKNYYKKEQALAEQKTLIFTLEKQQFKPTMVEYTM</sequence>
<keyword evidence="3" id="KW-1185">Reference proteome</keyword>
<proteinExistence type="predicted"/>
<reference evidence="3" key="1">
    <citation type="submission" date="2016-10" db="EMBL/GenBank/DDBJ databases">
        <authorList>
            <person name="Varghese N."/>
            <person name="Submissions S."/>
        </authorList>
    </citation>
    <scope>NUCLEOTIDE SEQUENCE [LARGE SCALE GENOMIC DNA]</scope>
    <source>
        <strain evidence="3">XJ109</strain>
    </source>
</reference>
<organism evidence="2 3">
    <name type="scientific">Algoriella xinjiangensis</name>
    <dbReference type="NCBI Taxonomy" id="684065"/>
    <lineage>
        <taxon>Bacteria</taxon>
        <taxon>Pseudomonadati</taxon>
        <taxon>Bacteroidota</taxon>
        <taxon>Flavobacteriia</taxon>
        <taxon>Flavobacteriales</taxon>
        <taxon>Weeksellaceae</taxon>
        <taxon>Algoriella</taxon>
    </lineage>
</organism>
<evidence type="ECO:0000313" key="3">
    <source>
        <dbReference type="Proteomes" id="UP000199149"/>
    </source>
</evidence>
<keyword evidence="1" id="KW-0732">Signal</keyword>
<accession>A0A1I4S1X1</accession>
<protein>
    <recommendedName>
        <fullName evidence="4">GLPGLI family protein</fullName>
    </recommendedName>
</protein>
<gene>
    <name evidence="2" type="ORF">SAMN05421738_1013</name>
</gene>
<dbReference type="EMBL" id="FOUZ01000001">
    <property type="protein sequence ID" value="SFM58270.1"/>
    <property type="molecule type" value="Genomic_DNA"/>
</dbReference>
<evidence type="ECO:0000256" key="1">
    <source>
        <dbReference type="SAM" id="SignalP"/>
    </source>
</evidence>
<dbReference type="RefSeq" id="WP_092905285.1">
    <property type="nucleotide sequence ID" value="NZ_FOUZ01000001.1"/>
</dbReference>
<dbReference type="AlphaFoldDB" id="A0A1I4S1X1"/>
<feature type="chain" id="PRO_5011739466" description="GLPGLI family protein" evidence="1">
    <location>
        <begin position="19"/>
        <end position="120"/>
    </location>
</feature>
<evidence type="ECO:0000313" key="2">
    <source>
        <dbReference type="EMBL" id="SFM58270.1"/>
    </source>
</evidence>
<evidence type="ECO:0008006" key="4">
    <source>
        <dbReference type="Google" id="ProtNLM"/>
    </source>
</evidence>
<dbReference type="OrthoDB" id="1448394at2"/>
<feature type="signal peptide" evidence="1">
    <location>
        <begin position="1"/>
        <end position="18"/>
    </location>
</feature>
<dbReference type="Proteomes" id="UP000199149">
    <property type="component" value="Unassembled WGS sequence"/>
</dbReference>